<gene>
    <name evidence="2" type="ORF">EOE67_05135</name>
</gene>
<evidence type="ECO:0000313" key="3">
    <source>
        <dbReference type="Proteomes" id="UP000283077"/>
    </source>
</evidence>
<protein>
    <submittedName>
        <fullName evidence="2">Uncharacterized protein</fullName>
    </submittedName>
</protein>
<feature type="region of interest" description="Disordered" evidence="1">
    <location>
        <begin position="1"/>
        <end position="22"/>
    </location>
</feature>
<reference evidence="2 3" key="1">
    <citation type="submission" date="2019-01" db="EMBL/GenBank/DDBJ databases">
        <authorList>
            <person name="Chen W.-M."/>
        </authorList>
    </citation>
    <scope>NUCLEOTIDE SEQUENCE [LARGE SCALE GENOMIC DNA]</scope>
    <source>
        <strain evidence="2 3">KYPC3</strain>
    </source>
</reference>
<dbReference type="Proteomes" id="UP000283077">
    <property type="component" value="Unassembled WGS sequence"/>
</dbReference>
<proteinExistence type="predicted"/>
<sequence>MLKQSLPPPTQPQVSRGRSLPGSFWSDRSRLGGSLPASPVRLLARDGVASKLIAIHTATEDHNAVGSIESWRLLLIQLSLLVGNEGSAAILFHSIGQLGVQYPALQTLSPPPSWPEQLATVQNTLQQLPHSAAFARQSLWFRGCQLLTKLLGLSLSRRLLHQVAAEQSSYQHG</sequence>
<feature type="compositionally biased region" description="Pro residues" evidence="1">
    <location>
        <begin position="1"/>
        <end position="11"/>
    </location>
</feature>
<keyword evidence="3" id="KW-1185">Reference proteome</keyword>
<accession>A0A437R0Y1</accession>
<dbReference type="OrthoDB" id="9878312at2"/>
<organism evidence="2 3">
    <name type="scientific">Rheinheimera riviphila</name>
    <dbReference type="NCBI Taxonomy" id="1834037"/>
    <lineage>
        <taxon>Bacteria</taxon>
        <taxon>Pseudomonadati</taxon>
        <taxon>Pseudomonadota</taxon>
        <taxon>Gammaproteobacteria</taxon>
        <taxon>Chromatiales</taxon>
        <taxon>Chromatiaceae</taxon>
        <taxon>Rheinheimera</taxon>
    </lineage>
</organism>
<dbReference type="RefSeq" id="WP_127697980.1">
    <property type="nucleotide sequence ID" value="NZ_SACS01000004.1"/>
</dbReference>
<dbReference type="AlphaFoldDB" id="A0A437R0Y1"/>
<dbReference type="EMBL" id="SACS01000004">
    <property type="protein sequence ID" value="RVU40436.1"/>
    <property type="molecule type" value="Genomic_DNA"/>
</dbReference>
<evidence type="ECO:0000256" key="1">
    <source>
        <dbReference type="SAM" id="MobiDB-lite"/>
    </source>
</evidence>
<name>A0A437R0Y1_9GAMM</name>
<comment type="caution">
    <text evidence="2">The sequence shown here is derived from an EMBL/GenBank/DDBJ whole genome shotgun (WGS) entry which is preliminary data.</text>
</comment>
<evidence type="ECO:0000313" key="2">
    <source>
        <dbReference type="EMBL" id="RVU40436.1"/>
    </source>
</evidence>